<proteinExistence type="predicted"/>
<evidence type="ECO:0000256" key="1">
    <source>
        <dbReference type="SAM" id="MobiDB-lite"/>
    </source>
</evidence>
<feature type="compositionally biased region" description="Acidic residues" evidence="1">
    <location>
        <begin position="479"/>
        <end position="489"/>
    </location>
</feature>
<reference evidence="3" key="1">
    <citation type="submission" date="2018-12" db="EMBL/GenBank/DDBJ databases">
        <title>The complete genome of Metarhizium rileyi, a key fungal pathogen of Lepidoptera.</title>
        <authorList>
            <person name="Binneck E."/>
            <person name="Lastra C.C.L."/>
            <person name="Sosa-Gomez D.R."/>
        </authorList>
    </citation>
    <scope>NUCLEOTIDE SEQUENCE [LARGE SCALE GENOMIC DNA]</scope>
    <source>
        <strain evidence="3">Cep018-CH2</strain>
    </source>
</reference>
<sequence>MEVNAAPRFGLDKHLDDDLINYDSDTEKPLGHSEILEATHVTETAEYEKFGHEVADGEDPQDEVDFFEGDEQDEAAKDQLELRPKNEIQDTGLQASHEIDYNFDEPTDHESREAIHGDVRKAASEQQHLDEIFHDEQVQGYEEVAYEAENHEISWEREDEPVDESLQEQETIANKVDYMSPNEPPTSEKETQIASGYYGDAAAGAGDSYSDYLEAAGDEMEDDEDIQSSVKQDVPSDLEYSDVDENGVPAITVQYKGDEYPFFSLSSEGFFSQLSMLDCNLESVLSGLRDELANELLPEDDLVFQVDELGLEFAESSSSDTLSNITLRQILEVFEILVKNQDPESGRRSLYTYLFTRPSTGRRFDFLMESATEGKGLDEIAHLFRPPLSRSTDPRDVSVDGNLSTQLDGDDGSDEDCAAPEIRDGSSGQATPVKPLEGIGEEAEDEDQDEEDSLPDHQESFAEDYGEDEPANKPGESVTQDDNEIEGLEPSDISPLFDEAVVSGTLAPEDDVGDGERDVEQLHDEDAQEAGDEVHNLIGLDFDGLAEAANTNLSEQFGQDDVESANAMIAGADASTRTTTLKDDGESTGIPAELVALDAIIDEAAVDDVVGQDDLAEIDWRDEAEAHLHDEVDGDESSGAVKRARGDDELGADDSKNAKRQRS</sequence>
<protein>
    <submittedName>
        <fullName evidence="2">Uncharacterized protein</fullName>
    </submittedName>
</protein>
<feature type="compositionally biased region" description="Acidic residues" evidence="1">
    <location>
        <begin position="439"/>
        <end position="453"/>
    </location>
</feature>
<feature type="region of interest" description="Disordered" evidence="1">
    <location>
        <begin position="626"/>
        <end position="663"/>
    </location>
</feature>
<evidence type="ECO:0000313" key="2">
    <source>
        <dbReference type="EMBL" id="TWU74808.1"/>
    </source>
</evidence>
<feature type="region of interest" description="Disordered" evidence="1">
    <location>
        <begin position="385"/>
        <end position="496"/>
    </location>
</feature>
<feature type="compositionally biased region" description="Acidic residues" evidence="1">
    <location>
        <begin position="408"/>
        <end position="418"/>
    </location>
</feature>
<name>A0A5C6GDB9_METRR</name>
<dbReference type="Proteomes" id="UP000317257">
    <property type="component" value="Unassembled WGS sequence"/>
</dbReference>
<accession>A0A5C6GDB9</accession>
<feature type="compositionally biased region" description="Basic and acidic residues" evidence="1">
    <location>
        <begin position="644"/>
        <end position="657"/>
    </location>
</feature>
<comment type="caution">
    <text evidence="2">The sequence shown here is derived from an EMBL/GenBank/DDBJ whole genome shotgun (WGS) entry which is preliminary data.</text>
</comment>
<feature type="compositionally biased region" description="Basic and acidic residues" evidence="1">
    <location>
        <begin position="78"/>
        <end position="88"/>
    </location>
</feature>
<dbReference type="Pfam" id="PF10336">
    <property type="entry name" value="DUF2420"/>
    <property type="match status" value="1"/>
</dbReference>
<feature type="region of interest" description="Disordered" evidence="1">
    <location>
        <begin position="78"/>
        <end position="97"/>
    </location>
</feature>
<dbReference type="InterPro" id="IPR018822">
    <property type="entry name" value="UPF0646"/>
</dbReference>
<dbReference type="AlphaFoldDB" id="A0A5C6GDB9"/>
<gene>
    <name evidence="2" type="ORF">ED733_006429</name>
</gene>
<organism evidence="2 3">
    <name type="scientific">Metarhizium rileyi (strain RCEF 4871)</name>
    <name type="common">Nomuraea rileyi</name>
    <dbReference type="NCBI Taxonomy" id="1649241"/>
    <lineage>
        <taxon>Eukaryota</taxon>
        <taxon>Fungi</taxon>
        <taxon>Dikarya</taxon>
        <taxon>Ascomycota</taxon>
        <taxon>Pezizomycotina</taxon>
        <taxon>Sordariomycetes</taxon>
        <taxon>Hypocreomycetidae</taxon>
        <taxon>Hypocreales</taxon>
        <taxon>Clavicipitaceae</taxon>
        <taxon>Metarhizium</taxon>
    </lineage>
</organism>
<evidence type="ECO:0000313" key="3">
    <source>
        <dbReference type="Proteomes" id="UP000317257"/>
    </source>
</evidence>
<dbReference type="EMBL" id="SBHS01000010">
    <property type="protein sequence ID" value="TWU74808.1"/>
    <property type="molecule type" value="Genomic_DNA"/>
</dbReference>